<keyword evidence="10" id="KW-1015">Disulfide bond</keyword>
<evidence type="ECO:0000313" key="24">
    <source>
        <dbReference type="EMBL" id="OXA58247.1"/>
    </source>
</evidence>
<dbReference type="STRING" id="158441.A0A226EM66"/>
<dbReference type="GO" id="GO:0005230">
    <property type="term" value="F:extracellular ligand-gated monoatomic ion channel activity"/>
    <property type="evidence" value="ECO:0007669"/>
    <property type="project" value="InterPro"/>
</dbReference>
<dbReference type="GO" id="GO:0005254">
    <property type="term" value="F:chloride channel activity"/>
    <property type="evidence" value="ECO:0007669"/>
    <property type="project" value="UniProtKB-KW"/>
</dbReference>
<evidence type="ECO:0000256" key="2">
    <source>
        <dbReference type="ARBA" id="ARBA00022448"/>
    </source>
</evidence>
<dbReference type="InterPro" id="IPR006201">
    <property type="entry name" value="Neur_channel"/>
</dbReference>
<dbReference type="OMA" id="HAFYWIA"/>
<dbReference type="GO" id="GO:0004890">
    <property type="term" value="F:GABA-A receptor activity"/>
    <property type="evidence" value="ECO:0007669"/>
    <property type="project" value="InterPro"/>
</dbReference>
<organism evidence="24 25">
    <name type="scientific">Folsomia candida</name>
    <name type="common">Springtail</name>
    <dbReference type="NCBI Taxonomy" id="158441"/>
    <lineage>
        <taxon>Eukaryota</taxon>
        <taxon>Metazoa</taxon>
        <taxon>Ecdysozoa</taxon>
        <taxon>Arthropoda</taxon>
        <taxon>Hexapoda</taxon>
        <taxon>Collembola</taxon>
        <taxon>Entomobryomorpha</taxon>
        <taxon>Isotomoidea</taxon>
        <taxon>Isotomidae</taxon>
        <taxon>Proisotominae</taxon>
        <taxon>Folsomia</taxon>
    </lineage>
</organism>
<dbReference type="EMBL" id="LNIX01000003">
    <property type="protein sequence ID" value="OXA58247.1"/>
    <property type="molecule type" value="Genomic_DNA"/>
</dbReference>
<dbReference type="PANTHER" id="PTHR18945">
    <property type="entry name" value="NEUROTRANSMITTER GATED ION CHANNEL"/>
    <property type="match status" value="1"/>
</dbReference>
<evidence type="ECO:0000256" key="6">
    <source>
        <dbReference type="ARBA" id="ARBA00022989"/>
    </source>
</evidence>
<feature type="transmembrane region" description="Helical" evidence="20">
    <location>
        <begin position="473"/>
        <end position="493"/>
    </location>
</feature>
<gene>
    <name evidence="24" type="ORF">Fcan01_06623</name>
</gene>
<protein>
    <recommendedName>
        <fullName evidence="19">Gamma-aminobutyric acid receptor subunit beta</fullName>
    </recommendedName>
</protein>
<evidence type="ECO:0000259" key="23">
    <source>
        <dbReference type="Pfam" id="PF02932"/>
    </source>
</evidence>
<feature type="transmembrane region" description="Helical" evidence="20">
    <location>
        <begin position="352"/>
        <end position="375"/>
    </location>
</feature>
<dbReference type="PRINTS" id="PR01160">
    <property type="entry name" value="GABAARBETA"/>
</dbReference>
<dbReference type="PRINTS" id="PR00252">
    <property type="entry name" value="NRIONCHANNEL"/>
</dbReference>
<evidence type="ECO:0000256" key="9">
    <source>
        <dbReference type="ARBA" id="ARBA00023136"/>
    </source>
</evidence>
<dbReference type="FunFam" id="1.20.58.390:FF:000067">
    <property type="entry name" value="Glycine receptor subunit alpha-2"/>
    <property type="match status" value="1"/>
</dbReference>
<dbReference type="CDD" id="cd19049">
    <property type="entry name" value="LGIC_TM_anion"/>
    <property type="match status" value="1"/>
</dbReference>
<dbReference type="InterPro" id="IPR036734">
    <property type="entry name" value="Neur_chan_lig-bd_sf"/>
</dbReference>
<dbReference type="OrthoDB" id="8890589at2759"/>
<evidence type="ECO:0000256" key="7">
    <source>
        <dbReference type="ARBA" id="ARBA00023018"/>
    </source>
</evidence>
<keyword evidence="5" id="KW-0732">Signal</keyword>
<evidence type="ECO:0000256" key="5">
    <source>
        <dbReference type="ARBA" id="ARBA00022729"/>
    </source>
</evidence>
<dbReference type="Proteomes" id="UP000198287">
    <property type="component" value="Unassembled WGS sequence"/>
</dbReference>
<dbReference type="InterPro" id="IPR002289">
    <property type="entry name" value="GABAAb_rcpt"/>
</dbReference>
<dbReference type="SUPFAM" id="SSF63712">
    <property type="entry name" value="Nicotinic receptor ligand binding domain-like"/>
    <property type="match status" value="1"/>
</dbReference>
<dbReference type="GO" id="GO:0099095">
    <property type="term" value="F:ligand-gated monoatomic anion channel activity"/>
    <property type="evidence" value="ECO:0007669"/>
    <property type="project" value="UniProtKB-ARBA"/>
</dbReference>
<feature type="region of interest" description="Disordered" evidence="21">
    <location>
        <begin position="1"/>
        <end position="20"/>
    </location>
</feature>
<dbReference type="AlphaFoldDB" id="A0A226EM66"/>
<keyword evidence="9 20" id="KW-0472">Membrane</keyword>
<keyword evidence="4 20" id="KW-0812">Transmembrane</keyword>
<dbReference type="PRINTS" id="PR00253">
    <property type="entry name" value="GABAARECEPTR"/>
</dbReference>
<evidence type="ECO:0000256" key="20">
    <source>
        <dbReference type="RuleBase" id="RU000687"/>
    </source>
</evidence>
<comment type="caution">
    <text evidence="24">The sequence shown here is derived from an EMBL/GenBank/DDBJ whole genome shotgun (WGS) entry which is preliminary data.</text>
</comment>
<evidence type="ECO:0000313" key="25">
    <source>
        <dbReference type="Proteomes" id="UP000198287"/>
    </source>
</evidence>
<evidence type="ECO:0000256" key="21">
    <source>
        <dbReference type="SAM" id="MobiDB-lite"/>
    </source>
</evidence>
<keyword evidence="2 20" id="KW-0813">Transport</keyword>
<keyword evidence="8 20" id="KW-0406">Ion transport</keyword>
<evidence type="ECO:0000256" key="4">
    <source>
        <dbReference type="ARBA" id="ARBA00022692"/>
    </source>
</evidence>
<keyword evidence="13" id="KW-0325">Glycoprotein</keyword>
<evidence type="ECO:0000259" key="22">
    <source>
        <dbReference type="Pfam" id="PF02931"/>
    </source>
</evidence>
<comment type="similarity">
    <text evidence="1">Belongs to the ligand-gated ion channel (TC 1.A.9) family. Gamma-aminobutyric acid receptor (TC 1.A.9.5) subfamily.</text>
</comment>
<comment type="subcellular location">
    <subcellularLocation>
        <location evidence="18">Postsynaptic cell membrane</location>
        <topology evidence="18">Multi-pass membrane protein</topology>
    </subcellularLocation>
</comment>
<evidence type="ECO:0000256" key="12">
    <source>
        <dbReference type="ARBA" id="ARBA00023173"/>
    </source>
</evidence>
<evidence type="ECO:0000256" key="16">
    <source>
        <dbReference type="ARBA" id="ARBA00023286"/>
    </source>
</evidence>
<evidence type="ECO:0000256" key="15">
    <source>
        <dbReference type="ARBA" id="ARBA00023257"/>
    </source>
</evidence>
<dbReference type="InterPro" id="IPR018000">
    <property type="entry name" value="Neurotransmitter_ion_chnl_CS"/>
</dbReference>
<evidence type="ECO:0000256" key="10">
    <source>
        <dbReference type="ARBA" id="ARBA00023157"/>
    </source>
</evidence>
<keyword evidence="11 24" id="KW-0675">Receptor</keyword>
<dbReference type="InterPro" id="IPR006028">
    <property type="entry name" value="GABAA/Glycine_rcpt"/>
</dbReference>
<evidence type="ECO:0000256" key="19">
    <source>
        <dbReference type="ARBA" id="ARBA00071250"/>
    </source>
</evidence>
<keyword evidence="6 20" id="KW-1133">Transmembrane helix</keyword>
<keyword evidence="15" id="KW-0628">Postsynaptic cell membrane</keyword>
<evidence type="ECO:0000256" key="18">
    <source>
        <dbReference type="ARBA" id="ARBA00034104"/>
    </source>
</evidence>
<dbReference type="InterPro" id="IPR038050">
    <property type="entry name" value="Neuro_actylchol_rec"/>
</dbReference>
<feature type="compositionally biased region" description="Basic and acidic residues" evidence="21">
    <location>
        <begin position="10"/>
        <end position="20"/>
    </location>
</feature>
<evidence type="ECO:0000256" key="11">
    <source>
        <dbReference type="ARBA" id="ARBA00023170"/>
    </source>
</evidence>
<dbReference type="Gene3D" id="1.20.58.390">
    <property type="entry name" value="Neurotransmitter-gated ion-channel transmembrane domain"/>
    <property type="match status" value="1"/>
</dbReference>
<feature type="region of interest" description="Disordered" evidence="21">
    <location>
        <begin position="47"/>
        <end position="74"/>
    </location>
</feature>
<reference evidence="24 25" key="1">
    <citation type="submission" date="2015-12" db="EMBL/GenBank/DDBJ databases">
        <title>The genome of Folsomia candida.</title>
        <authorList>
            <person name="Faddeeva A."/>
            <person name="Derks M.F."/>
            <person name="Anvar Y."/>
            <person name="Smit S."/>
            <person name="Van Straalen N."/>
            <person name="Roelofs D."/>
        </authorList>
    </citation>
    <scope>NUCLEOTIDE SEQUENCE [LARGE SCALE GENOMIC DNA]</scope>
    <source>
        <strain evidence="24 25">VU population</strain>
        <tissue evidence="24">Whole body</tissue>
    </source>
</reference>
<keyword evidence="3" id="KW-1003">Cell membrane</keyword>
<dbReference type="InterPro" id="IPR036719">
    <property type="entry name" value="Neuro-gated_channel_TM_sf"/>
</dbReference>
<dbReference type="Pfam" id="PF02932">
    <property type="entry name" value="Neur_chan_memb"/>
    <property type="match status" value="1"/>
</dbReference>
<dbReference type="InterPro" id="IPR006029">
    <property type="entry name" value="Neurotrans-gated_channel_TM"/>
</dbReference>
<feature type="transmembrane region" description="Helical" evidence="20">
    <location>
        <begin position="287"/>
        <end position="311"/>
    </location>
</feature>
<proteinExistence type="inferred from homology"/>
<dbReference type="Pfam" id="PF02931">
    <property type="entry name" value="Neur_chan_LBD"/>
    <property type="match status" value="1"/>
</dbReference>
<evidence type="ECO:0000256" key="8">
    <source>
        <dbReference type="ARBA" id="ARBA00023065"/>
    </source>
</evidence>
<keyword evidence="25" id="KW-1185">Reference proteome</keyword>
<dbReference type="GO" id="GO:0034707">
    <property type="term" value="C:chloride channel complex"/>
    <property type="evidence" value="ECO:0007669"/>
    <property type="project" value="UniProtKB-KW"/>
</dbReference>
<keyword evidence="16" id="KW-1071">Ligand-gated ion channel</keyword>
<name>A0A226EM66_FOLCA</name>
<evidence type="ECO:0000256" key="14">
    <source>
        <dbReference type="ARBA" id="ARBA00023214"/>
    </source>
</evidence>
<dbReference type="PROSITE" id="PS00236">
    <property type="entry name" value="NEUROTR_ION_CHANNEL"/>
    <property type="match status" value="1"/>
</dbReference>
<sequence>MSAAVGEGITVEKRDAPPERNMKLERWLLNSQPESFHPTLFHFPEEEEQQDVCISDQGPSKAREKRGIPPPPRDVSVNVTAILNSLAKGYDKRIRPNYGGEPVVVGVTLYVLSISSISEVHMDFTVDFYFRQMWKDPRLQFQATDQISTLSVSTDFLRKIWVPDTFFVNEKSSHFHLATTSNEFLRISKDGDILRSIRLTVTAACAMDFRRFPMDSQLCTIEIESYGYSMSDIGYKWARGPTSVGVSSDVQLPQFKVVGYRQRTFEISLLTGNYSRLACEILFVRSMGYYLIQIYIPSSLIVIISWVSFWINRNASSARVPLGITTVLTMTTLMSNTNKELPKISYVKSIDIFLGTCFFFVFAALLEYAAVGYVAKRIDMRKRHLAAMKYLATHRDKAGASLPRPPPPQTCIWMQPPESRLTTMCRSQQPGGTHSSDKDAIQLAKTLTELRAQMGDAHVCAVTPSTIDKYSRIVFPISFISFHAFYWIAYMQLSTLNVEGLTAFENSE</sequence>
<feature type="transmembrane region" description="Helical" evidence="20">
    <location>
        <begin position="318"/>
        <end position="337"/>
    </location>
</feature>
<dbReference type="Gene3D" id="2.70.170.10">
    <property type="entry name" value="Neurotransmitter-gated ion-channel ligand-binding domain"/>
    <property type="match status" value="1"/>
</dbReference>
<feature type="domain" description="Neurotransmitter-gated ion-channel transmembrane" evidence="23">
    <location>
        <begin position="294"/>
        <end position="405"/>
    </location>
</feature>
<keyword evidence="7" id="KW-0770">Synapse</keyword>
<evidence type="ECO:0000256" key="3">
    <source>
        <dbReference type="ARBA" id="ARBA00022475"/>
    </source>
</evidence>
<dbReference type="GO" id="GO:0045211">
    <property type="term" value="C:postsynaptic membrane"/>
    <property type="evidence" value="ECO:0007669"/>
    <property type="project" value="UniProtKB-SubCell"/>
</dbReference>
<evidence type="ECO:0000256" key="13">
    <source>
        <dbReference type="ARBA" id="ARBA00023180"/>
    </source>
</evidence>
<dbReference type="FunFam" id="2.70.170.10:FF:000021">
    <property type="entry name" value="Gamma-aminobutyric acid receptor isoform 3b"/>
    <property type="match status" value="1"/>
</dbReference>
<dbReference type="SUPFAM" id="SSF90112">
    <property type="entry name" value="Neurotransmitter-gated ion-channel transmembrane pore"/>
    <property type="match status" value="1"/>
</dbReference>
<dbReference type="NCBIfam" id="TIGR00860">
    <property type="entry name" value="LIC"/>
    <property type="match status" value="1"/>
</dbReference>
<feature type="domain" description="Neurotransmitter-gated ion-channel ligand-binding" evidence="22">
    <location>
        <begin position="80"/>
        <end position="262"/>
    </location>
</feature>
<evidence type="ECO:0000256" key="1">
    <source>
        <dbReference type="ARBA" id="ARBA00010180"/>
    </source>
</evidence>
<accession>A0A226EM66</accession>
<evidence type="ECO:0000256" key="17">
    <source>
        <dbReference type="ARBA" id="ARBA00023303"/>
    </source>
</evidence>
<keyword evidence="17 20" id="KW-0407">Ion channel</keyword>
<dbReference type="InterPro" id="IPR006202">
    <property type="entry name" value="Neur_chan_lig-bd"/>
</dbReference>
<keyword evidence="12" id="KW-0869">Chloride channel</keyword>
<keyword evidence="14" id="KW-0868">Chloride</keyword>